<dbReference type="EMBL" id="LT838272">
    <property type="protein sequence ID" value="SMB94002.1"/>
    <property type="molecule type" value="Genomic_DNA"/>
</dbReference>
<evidence type="ECO:0000256" key="1">
    <source>
        <dbReference type="SAM" id="MobiDB-lite"/>
    </source>
</evidence>
<feature type="region of interest" description="Disordered" evidence="1">
    <location>
        <begin position="279"/>
        <end position="310"/>
    </location>
</feature>
<dbReference type="AlphaFoldDB" id="A0A1W1VKW0"/>
<feature type="domain" description="Flagellar hook-length control protein-like C-terminal" evidence="2">
    <location>
        <begin position="342"/>
        <end position="420"/>
    </location>
</feature>
<dbReference type="InterPro" id="IPR038610">
    <property type="entry name" value="FliK-like_C_sf"/>
</dbReference>
<accession>A0A1W1VKW0</accession>
<sequence>MDITIIGSVGLNPPAIKRENKGHKSGEVNDFTGCLAAELSAIHYPTSSRSGGEESYSSLDLEGNLGLPAIIGETLALSLAAASGTEPNSLPKELEGLPADFKLMVGTEEVASGRITGAFPEKTTLEEDPLAFLITEITSGSSKSTAQSPTSPWPDIQLKYTGYFPGSPVQISDFPETLLSNQGLEEKVGFLTKDGQTGISAFSPEANLWEIDHIANSKEPAARPIGERNGEGSPGKVLHSFGSSDSLWSANSLASKPQPETFIRGLQGEVAPLVEGVAIGEGNSPAGRRTLGSGEGKGKENQGDFLLPLKPQPSVSGNVDMAGPYRLSNLGELASKLLALARWQAYPDRYELELKLKPESLGKLRVHVVLAENRLSLQLMVETPEAGRALQVALPELKQVLQTYGLKLEQIHVQVSTGQGGKGWEGPGEGRSWGTQVWPVLEVKSEEDTLQVAPARNSYRLDYLA</sequence>
<dbReference type="CDD" id="cd17470">
    <property type="entry name" value="T3SS_Flik_C"/>
    <property type="match status" value="1"/>
</dbReference>
<protein>
    <submittedName>
        <fullName evidence="3">Hook-length control protein FliK</fullName>
    </submittedName>
</protein>
<dbReference type="InterPro" id="IPR021136">
    <property type="entry name" value="Flagellar_hook_control-like_C"/>
</dbReference>
<reference evidence="3 4" key="1">
    <citation type="submission" date="2017-04" db="EMBL/GenBank/DDBJ databases">
        <authorList>
            <person name="Afonso C.L."/>
            <person name="Miller P.J."/>
            <person name="Scott M.A."/>
            <person name="Spackman E."/>
            <person name="Goraichik I."/>
            <person name="Dimitrov K.M."/>
            <person name="Suarez D.L."/>
            <person name="Swayne D.E."/>
        </authorList>
    </citation>
    <scope>NUCLEOTIDE SEQUENCE [LARGE SCALE GENOMIC DNA]</scope>
    <source>
        <strain evidence="3 4">ToBE</strain>
    </source>
</reference>
<evidence type="ECO:0000313" key="4">
    <source>
        <dbReference type="Proteomes" id="UP000192569"/>
    </source>
</evidence>
<dbReference type="Pfam" id="PF02120">
    <property type="entry name" value="Flg_hook"/>
    <property type="match status" value="1"/>
</dbReference>
<dbReference type="Gene3D" id="3.30.750.140">
    <property type="match status" value="1"/>
</dbReference>
<keyword evidence="4" id="KW-1185">Reference proteome</keyword>
<evidence type="ECO:0000259" key="2">
    <source>
        <dbReference type="Pfam" id="PF02120"/>
    </source>
</evidence>
<dbReference type="Proteomes" id="UP000192569">
    <property type="component" value="Chromosome I"/>
</dbReference>
<dbReference type="OrthoDB" id="1727284at2"/>
<organism evidence="3 4">
    <name type="scientific">Thermanaeromonas toyohensis ToBE</name>
    <dbReference type="NCBI Taxonomy" id="698762"/>
    <lineage>
        <taxon>Bacteria</taxon>
        <taxon>Bacillati</taxon>
        <taxon>Bacillota</taxon>
        <taxon>Clostridia</taxon>
        <taxon>Neomoorellales</taxon>
        <taxon>Neomoorellaceae</taxon>
        <taxon>Thermanaeromonas</taxon>
    </lineage>
</organism>
<proteinExistence type="predicted"/>
<evidence type="ECO:0000313" key="3">
    <source>
        <dbReference type="EMBL" id="SMB94002.1"/>
    </source>
</evidence>
<dbReference type="RefSeq" id="WP_084664455.1">
    <property type="nucleotide sequence ID" value="NZ_LT838272.1"/>
</dbReference>
<name>A0A1W1VKW0_9FIRM</name>
<gene>
    <name evidence="3" type="ORF">SAMN00808754_0952</name>
</gene>
<dbReference type="STRING" id="698762.SAMN00808754_0952"/>